<protein>
    <submittedName>
        <fullName evidence="1">Putative HTH-type transcriptional regulator</fullName>
    </submittedName>
</protein>
<dbReference type="PANTHER" id="PTHR33221:SF9">
    <property type="entry name" value="RRF2 FAMILY PROTEIN"/>
    <property type="match status" value="1"/>
</dbReference>
<gene>
    <name evidence="1" type="ORF">BW727_101654</name>
</gene>
<dbReference type="NCBIfam" id="TIGR00738">
    <property type="entry name" value="rrf2_super"/>
    <property type="match status" value="1"/>
</dbReference>
<dbReference type="OrthoDB" id="9808360at2"/>
<dbReference type="AlphaFoldDB" id="A0A1S6IRA9"/>
<dbReference type="InterPro" id="IPR036388">
    <property type="entry name" value="WH-like_DNA-bd_sf"/>
</dbReference>
<dbReference type="SUPFAM" id="SSF46785">
    <property type="entry name" value="Winged helix' DNA-binding domain"/>
    <property type="match status" value="1"/>
</dbReference>
<dbReference type="InterPro" id="IPR000944">
    <property type="entry name" value="Tscrpt_reg_Rrf2"/>
</dbReference>
<dbReference type="Proteomes" id="UP000188993">
    <property type="component" value="Chromosome"/>
</dbReference>
<name>A0A1S6IRA9_9LACT</name>
<dbReference type="EMBL" id="CP019728">
    <property type="protein sequence ID" value="AQS54020.1"/>
    <property type="molecule type" value="Genomic_DNA"/>
</dbReference>
<dbReference type="STRING" id="708126.BW727_101654"/>
<dbReference type="PROSITE" id="PS01332">
    <property type="entry name" value="HTH_RRF2_1"/>
    <property type="match status" value="1"/>
</dbReference>
<dbReference type="Gene3D" id="1.10.10.10">
    <property type="entry name" value="Winged helix-like DNA-binding domain superfamily/Winged helix DNA-binding domain"/>
    <property type="match status" value="1"/>
</dbReference>
<accession>A0A1S6IRA9</accession>
<dbReference type="InterPro" id="IPR036390">
    <property type="entry name" value="WH_DNA-bd_sf"/>
</dbReference>
<dbReference type="KEGG" id="jda:BW727_101654"/>
<keyword evidence="2" id="KW-1185">Reference proteome</keyword>
<sequence>MKMKNSVEQAICILIMLATQSNQLPLKSTIISRRLSVSDSYLKKVMRELVVSGLVLSESGREGGFRLLKAPKEITMLHIYEAIEGEKSFVRSSNLAEKVFINTDKIKSKKREVLDVFFDAEKQFKQRLQQYNLESLLTEENHEVDSINWKKLVSNENS</sequence>
<reference evidence="1 2" key="1">
    <citation type="journal article" date="2014" name="Int. J. Syst. Evol. Microbiol.">
        <title>Jeotgalibaca dankookensis gen. nov., sp. nov., a member of the family Carnobacteriaceae, isolated from seujeot (Korean traditional food).</title>
        <authorList>
            <person name="Lee D.G."/>
            <person name="Trujillo M.E."/>
            <person name="Kang H."/>
            <person name="Ahn T.Y."/>
        </authorList>
    </citation>
    <scope>NUCLEOTIDE SEQUENCE [LARGE SCALE GENOMIC DNA]</scope>
    <source>
        <strain evidence="1 2">EX-07</strain>
    </source>
</reference>
<dbReference type="GO" id="GO:0005829">
    <property type="term" value="C:cytosol"/>
    <property type="evidence" value="ECO:0007669"/>
    <property type="project" value="TreeGrafter"/>
</dbReference>
<dbReference type="PANTHER" id="PTHR33221">
    <property type="entry name" value="WINGED HELIX-TURN-HELIX TRANSCRIPTIONAL REGULATOR, RRF2 FAMILY"/>
    <property type="match status" value="1"/>
</dbReference>
<organism evidence="1 2">
    <name type="scientific">Jeotgalibaca dankookensis</name>
    <dbReference type="NCBI Taxonomy" id="708126"/>
    <lineage>
        <taxon>Bacteria</taxon>
        <taxon>Bacillati</taxon>
        <taxon>Bacillota</taxon>
        <taxon>Bacilli</taxon>
        <taxon>Lactobacillales</taxon>
        <taxon>Carnobacteriaceae</taxon>
        <taxon>Jeotgalibaca</taxon>
    </lineage>
</organism>
<dbReference type="GO" id="GO:0003700">
    <property type="term" value="F:DNA-binding transcription factor activity"/>
    <property type="evidence" value="ECO:0007669"/>
    <property type="project" value="TreeGrafter"/>
</dbReference>
<proteinExistence type="predicted"/>
<dbReference type="RefSeq" id="WP_062471487.1">
    <property type="nucleotide sequence ID" value="NZ_BBYN01000030.1"/>
</dbReference>
<evidence type="ECO:0000313" key="2">
    <source>
        <dbReference type="Proteomes" id="UP000188993"/>
    </source>
</evidence>
<evidence type="ECO:0000313" key="1">
    <source>
        <dbReference type="EMBL" id="AQS54020.1"/>
    </source>
</evidence>
<dbReference type="PROSITE" id="PS51197">
    <property type="entry name" value="HTH_RRF2_2"/>
    <property type="match status" value="1"/>
</dbReference>
<dbReference type="Pfam" id="PF02082">
    <property type="entry name" value="Rrf2"/>
    <property type="match status" value="1"/>
</dbReference>
<dbReference type="InterPro" id="IPR030489">
    <property type="entry name" value="TR_Rrf2-type_CS"/>
</dbReference>